<gene>
    <name evidence="1" type="ORF">P5673_029936</name>
</gene>
<organism evidence="1 2">
    <name type="scientific">Acropora cervicornis</name>
    <name type="common">Staghorn coral</name>
    <dbReference type="NCBI Taxonomy" id="6130"/>
    <lineage>
        <taxon>Eukaryota</taxon>
        <taxon>Metazoa</taxon>
        <taxon>Cnidaria</taxon>
        <taxon>Anthozoa</taxon>
        <taxon>Hexacorallia</taxon>
        <taxon>Scleractinia</taxon>
        <taxon>Astrocoeniina</taxon>
        <taxon>Acroporidae</taxon>
        <taxon>Acropora</taxon>
    </lineage>
</organism>
<reference evidence="1" key="1">
    <citation type="journal article" date="2023" name="G3 (Bethesda)">
        <title>Whole genome assembly and annotation of the endangered Caribbean coral Acropora cervicornis.</title>
        <authorList>
            <person name="Selwyn J.D."/>
            <person name="Vollmer S.V."/>
        </authorList>
    </citation>
    <scope>NUCLEOTIDE SEQUENCE</scope>
    <source>
        <strain evidence="1">K2</strain>
    </source>
</reference>
<dbReference type="EMBL" id="JARQWQ010000124">
    <property type="protein sequence ID" value="KAK2549551.1"/>
    <property type="molecule type" value="Genomic_DNA"/>
</dbReference>
<protein>
    <submittedName>
        <fullName evidence="1">Uncharacterized protein</fullName>
    </submittedName>
</protein>
<name>A0AAD9PUX5_ACRCE</name>
<dbReference type="AlphaFoldDB" id="A0AAD9PUX5"/>
<evidence type="ECO:0000313" key="1">
    <source>
        <dbReference type="EMBL" id="KAK2549551.1"/>
    </source>
</evidence>
<evidence type="ECO:0000313" key="2">
    <source>
        <dbReference type="Proteomes" id="UP001249851"/>
    </source>
</evidence>
<comment type="caution">
    <text evidence="1">The sequence shown here is derived from an EMBL/GenBank/DDBJ whole genome shotgun (WGS) entry which is preliminary data.</text>
</comment>
<keyword evidence="2" id="KW-1185">Reference proteome</keyword>
<proteinExistence type="predicted"/>
<dbReference type="Proteomes" id="UP001249851">
    <property type="component" value="Unassembled WGS sequence"/>
</dbReference>
<accession>A0AAD9PUX5</accession>
<reference evidence="1" key="2">
    <citation type="journal article" date="2023" name="Science">
        <title>Genomic signatures of disease resistance in endangered staghorn corals.</title>
        <authorList>
            <person name="Vollmer S.V."/>
            <person name="Selwyn J.D."/>
            <person name="Despard B.A."/>
            <person name="Roesel C.L."/>
        </authorList>
    </citation>
    <scope>NUCLEOTIDE SEQUENCE</scope>
    <source>
        <strain evidence="1">K2</strain>
    </source>
</reference>
<sequence>MAAVRQCVQSYVIDIQRRFERGNHDADSLDYIVFRLDWVINLLVRYASTEGIDPRVIDLLREVKDTITSSQSTSSHTARTIFTGVQGRPKLSIPKEQLQFLIGQRFNIPTIASILCVSLRTVERRLQEFGLSCREVYSTMSD</sequence>